<dbReference type="EC" id="2.1.1.22" evidence="2"/>
<keyword evidence="4" id="KW-0808">Transferase</keyword>
<keyword evidence="5" id="KW-0949">S-adenosyl-L-methionine</keyword>
<proteinExistence type="inferred from homology"/>
<dbReference type="RefSeq" id="XP_025555876.1">
    <property type="nucleotide sequence ID" value="XM_025693259.1"/>
</dbReference>
<dbReference type="SUPFAM" id="SSF53335">
    <property type="entry name" value="S-adenosyl-L-methionine-dependent methyltransferases"/>
    <property type="match status" value="1"/>
</dbReference>
<comment type="similarity">
    <text evidence="1">Belongs to the carnosine N-methyltransferase family.</text>
</comment>
<dbReference type="Pfam" id="PF07942">
    <property type="entry name" value="CARME"/>
    <property type="match status" value="1"/>
</dbReference>
<name>A0A395I915_ASPHC</name>
<dbReference type="OrthoDB" id="978at2759"/>
<dbReference type="VEuPathDB" id="FungiDB:BO97DRAFT_381700"/>
<evidence type="ECO:0000313" key="7">
    <source>
        <dbReference type="EMBL" id="RAL16722.1"/>
    </source>
</evidence>
<dbReference type="Gene3D" id="3.40.50.150">
    <property type="entry name" value="Vaccinia Virus protein VP39"/>
    <property type="match status" value="1"/>
</dbReference>
<evidence type="ECO:0000256" key="3">
    <source>
        <dbReference type="ARBA" id="ARBA00022603"/>
    </source>
</evidence>
<reference evidence="7 8" key="1">
    <citation type="submission" date="2018-02" db="EMBL/GenBank/DDBJ databases">
        <title>The genomes of Aspergillus section Nigri reveals drivers in fungal speciation.</title>
        <authorList>
            <consortium name="DOE Joint Genome Institute"/>
            <person name="Vesth T.C."/>
            <person name="Nybo J."/>
            <person name="Theobald S."/>
            <person name="Brandl J."/>
            <person name="Frisvad J.C."/>
            <person name="Nielsen K.F."/>
            <person name="Lyhne E.K."/>
            <person name="Kogle M.E."/>
            <person name="Kuo A."/>
            <person name="Riley R."/>
            <person name="Clum A."/>
            <person name="Nolan M."/>
            <person name="Lipzen A."/>
            <person name="Salamov A."/>
            <person name="Henrissat B."/>
            <person name="Wiebenga A."/>
            <person name="De vries R.P."/>
            <person name="Grigoriev I.V."/>
            <person name="Mortensen U.H."/>
            <person name="Andersen M.R."/>
            <person name="Baker S.E."/>
        </authorList>
    </citation>
    <scope>NUCLEOTIDE SEQUENCE [LARGE SCALE GENOMIC DNA]</scope>
    <source>
        <strain evidence="7 8">CBS 101889</strain>
    </source>
</reference>
<keyword evidence="3" id="KW-0489">Methyltransferase</keyword>
<dbReference type="Proteomes" id="UP000248961">
    <property type="component" value="Unassembled WGS sequence"/>
</dbReference>
<dbReference type="PANTHER" id="PTHR12303:SF6">
    <property type="entry name" value="CARNOSINE N-METHYLTRANSFERASE"/>
    <property type="match status" value="1"/>
</dbReference>
<dbReference type="AlphaFoldDB" id="A0A395I915"/>
<dbReference type="InterPro" id="IPR012901">
    <property type="entry name" value="CARME"/>
</dbReference>
<evidence type="ECO:0000313" key="8">
    <source>
        <dbReference type="Proteomes" id="UP000248961"/>
    </source>
</evidence>
<evidence type="ECO:0000256" key="1">
    <source>
        <dbReference type="ARBA" id="ARBA00010086"/>
    </source>
</evidence>
<dbReference type="InterPro" id="IPR029063">
    <property type="entry name" value="SAM-dependent_MTases_sf"/>
</dbReference>
<protein>
    <recommendedName>
        <fullName evidence="2">carnosine N-methyltransferase</fullName>
        <ecNumber evidence="2">2.1.1.22</ecNumber>
    </recommendedName>
</protein>
<dbReference type="STRING" id="1450537.A0A395I915"/>
<evidence type="ECO:0000256" key="4">
    <source>
        <dbReference type="ARBA" id="ARBA00022679"/>
    </source>
</evidence>
<accession>A0A395I915</accession>
<dbReference type="PANTHER" id="PTHR12303">
    <property type="entry name" value="CARNOSINE N-METHYLTRANSFERASE"/>
    <property type="match status" value="1"/>
</dbReference>
<dbReference type="GO" id="GO:0030735">
    <property type="term" value="F:carnosine N-methyltransferase activity"/>
    <property type="evidence" value="ECO:0007669"/>
    <property type="project" value="UniProtKB-EC"/>
</dbReference>
<gene>
    <name evidence="7" type="ORF">BO97DRAFT_381700</name>
</gene>
<feature type="region of interest" description="Disordered" evidence="6">
    <location>
        <begin position="1"/>
        <end position="22"/>
    </location>
</feature>
<evidence type="ECO:0000256" key="5">
    <source>
        <dbReference type="ARBA" id="ARBA00022691"/>
    </source>
</evidence>
<dbReference type="EMBL" id="KZ824268">
    <property type="protein sequence ID" value="RAL16722.1"/>
    <property type="molecule type" value="Genomic_DNA"/>
</dbReference>
<dbReference type="GeneID" id="37197548"/>
<sequence>MSHNLAHSVASEPRDDSEDVRSWSGDFDPLAEDDERRVLFAALDSFRQYRRTAHMNTTHRRRQAFYALPSAHWQMLAEPPFSILENFNRVDDAIDVNAEIADAILATGLSSFGLSADPNPENPQECWHGTATTSDVNKAHSTLRQFYRDWSAEGRAEREVCYDPVLRDLHAEFGARAAAGQEIRVLVPGAGLGRLVFDIARAGFSPEGNEISYHQLLASSWILNHTLGPQKHTLYPFALHFSNLLSREQQLQTVMIPDQHPGTVMAEAQGNPDAAPFGQMSMSAADFVVLYRQPDNREAFDAVATVFFIDTAPNLIRYIETIHHCLKPNGLWINVGPLLWHFEDGANRSHENNHDSHDQGINEPGNVELTETEVFCLVERMGFVLEQRQPIQERPLGGYIQDPNSMLLPLYRPSHWVARKKSH</sequence>
<dbReference type="SMART" id="SM01296">
    <property type="entry name" value="N2227"/>
    <property type="match status" value="1"/>
</dbReference>
<organism evidence="7 8">
    <name type="scientific">Aspergillus homomorphus (strain CBS 101889)</name>
    <dbReference type="NCBI Taxonomy" id="1450537"/>
    <lineage>
        <taxon>Eukaryota</taxon>
        <taxon>Fungi</taxon>
        <taxon>Dikarya</taxon>
        <taxon>Ascomycota</taxon>
        <taxon>Pezizomycotina</taxon>
        <taxon>Eurotiomycetes</taxon>
        <taxon>Eurotiomycetidae</taxon>
        <taxon>Eurotiales</taxon>
        <taxon>Aspergillaceae</taxon>
        <taxon>Aspergillus</taxon>
        <taxon>Aspergillus subgen. Circumdati</taxon>
    </lineage>
</organism>
<dbReference type="GO" id="GO:0032259">
    <property type="term" value="P:methylation"/>
    <property type="evidence" value="ECO:0007669"/>
    <property type="project" value="UniProtKB-KW"/>
</dbReference>
<evidence type="ECO:0000256" key="6">
    <source>
        <dbReference type="SAM" id="MobiDB-lite"/>
    </source>
</evidence>
<keyword evidence="8" id="KW-1185">Reference proteome</keyword>
<evidence type="ECO:0000256" key="2">
    <source>
        <dbReference type="ARBA" id="ARBA00012003"/>
    </source>
</evidence>